<name>A0A9D2U343_9FIRM</name>
<evidence type="ECO:0000256" key="2">
    <source>
        <dbReference type="ARBA" id="ARBA00022692"/>
    </source>
</evidence>
<evidence type="ECO:0000256" key="1">
    <source>
        <dbReference type="ARBA" id="ARBA00004141"/>
    </source>
</evidence>
<feature type="transmembrane region" description="Helical" evidence="6">
    <location>
        <begin position="98"/>
        <end position="115"/>
    </location>
</feature>
<feature type="transmembrane region" description="Helical" evidence="6">
    <location>
        <begin position="227"/>
        <end position="245"/>
    </location>
</feature>
<keyword evidence="2 6" id="KW-0812">Transmembrane</keyword>
<sequence length="505" mass="56926">MKLIKKEYIKILEWGFKITYLLLGLFTFNSFIYDSPIQPALVKVCLILGVLAAAGRLFFLKDYIKTPYLPVLVLFCISFCLTIFVNWKYNAGMADLKWVIWTGFIFFLLYTCDGTRSRNSYKKEFHIFADILIVLSVVCALASIYLLLQNYHDLWTTESGEVLIAGFQWGRLWGVYTDPNYGGVFSVAAILMCIYFIFIRKGLCRIWYVLAICADYVYVIFSDSRTAEVTMCAGIGVILLLFLYGRRKNWKGIAVGFFLTAVFAVAFVGGTSLLKGWYNAQIEALAQQPESEENIPSEKKVGGGESTEANTGDSGKSAASTENASASSPEQKSEETPQEPETEEQETVGRAQDIQTDVSNGRFDLWKSGIEIWKTKPVTGTGYNSFLPYVEETLPDTYVVNNDQGNYVSLHNGYLNILVYQGILGAVISLIFIGGVLWSWCRGIKSIPERDRLYITFLTAVIAVIAVSMLFLLEGIYTNSPGTFILWDFLGYLMHYFSRQTEEKR</sequence>
<keyword evidence="3 6" id="KW-1133">Transmembrane helix</keyword>
<feature type="transmembrane region" description="Helical" evidence="6">
    <location>
        <begin position="66"/>
        <end position="86"/>
    </location>
</feature>
<organism evidence="8 9">
    <name type="scientific">Candidatus Blautia stercoripullorum</name>
    <dbReference type="NCBI Taxonomy" id="2838502"/>
    <lineage>
        <taxon>Bacteria</taxon>
        <taxon>Bacillati</taxon>
        <taxon>Bacillota</taxon>
        <taxon>Clostridia</taxon>
        <taxon>Lachnospirales</taxon>
        <taxon>Lachnospiraceae</taxon>
        <taxon>Blautia</taxon>
    </lineage>
</organism>
<gene>
    <name evidence="8" type="ORF">H9913_04825</name>
</gene>
<accession>A0A9D2U343</accession>
<feature type="domain" description="O-antigen ligase-related" evidence="7">
    <location>
        <begin position="217"/>
        <end position="428"/>
    </location>
</feature>
<dbReference type="InterPro" id="IPR051533">
    <property type="entry name" value="WaaL-like"/>
</dbReference>
<keyword evidence="4 6" id="KW-0472">Membrane</keyword>
<feature type="transmembrane region" description="Helical" evidence="6">
    <location>
        <begin position="39"/>
        <end position="59"/>
    </location>
</feature>
<comment type="caution">
    <text evidence="8">The sequence shown here is derived from an EMBL/GenBank/DDBJ whole genome shotgun (WGS) entry which is preliminary data.</text>
</comment>
<comment type="subcellular location">
    <subcellularLocation>
        <location evidence="1">Membrane</location>
        <topology evidence="1">Multi-pass membrane protein</topology>
    </subcellularLocation>
</comment>
<feature type="transmembrane region" description="Helical" evidence="6">
    <location>
        <begin position="127"/>
        <end position="148"/>
    </location>
</feature>
<feature type="compositionally biased region" description="Acidic residues" evidence="5">
    <location>
        <begin position="336"/>
        <end position="346"/>
    </location>
</feature>
<feature type="transmembrane region" description="Helical" evidence="6">
    <location>
        <begin position="12"/>
        <end position="33"/>
    </location>
</feature>
<feature type="transmembrane region" description="Helical" evidence="6">
    <location>
        <begin position="453"/>
        <end position="473"/>
    </location>
</feature>
<feature type="transmembrane region" description="Helical" evidence="6">
    <location>
        <begin position="417"/>
        <end position="441"/>
    </location>
</feature>
<feature type="region of interest" description="Disordered" evidence="5">
    <location>
        <begin position="289"/>
        <end position="354"/>
    </location>
</feature>
<reference evidence="8" key="1">
    <citation type="journal article" date="2021" name="PeerJ">
        <title>Extensive microbial diversity within the chicken gut microbiome revealed by metagenomics and culture.</title>
        <authorList>
            <person name="Gilroy R."/>
            <person name="Ravi A."/>
            <person name="Getino M."/>
            <person name="Pursley I."/>
            <person name="Horton D.L."/>
            <person name="Alikhan N.F."/>
            <person name="Baker D."/>
            <person name="Gharbi K."/>
            <person name="Hall N."/>
            <person name="Watson M."/>
            <person name="Adriaenssens E.M."/>
            <person name="Foster-Nyarko E."/>
            <person name="Jarju S."/>
            <person name="Secka A."/>
            <person name="Antonio M."/>
            <person name="Oren A."/>
            <person name="Chaudhuri R.R."/>
            <person name="La Ragione R."/>
            <person name="Hildebrand F."/>
            <person name="Pallen M.J."/>
        </authorList>
    </citation>
    <scope>NUCLEOTIDE SEQUENCE</scope>
    <source>
        <strain evidence="8">ChiW19-6364</strain>
    </source>
</reference>
<feature type="transmembrane region" description="Helical" evidence="6">
    <location>
        <begin position="479"/>
        <end position="497"/>
    </location>
</feature>
<evidence type="ECO:0000256" key="4">
    <source>
        <dbReference type="ARBA" id="ARBA00023136"/>
    </source>
</evidence>
<dbReference type="PANTHER" id="PTHR37422:SF13">
    <property type="entry name" value="LIPOPOLYSACCHARIDE BIOSYNTHESIS PROTEIN PA4999-RELATED"/>
    <property type="match status" value="1"/>
</dbReference>
<dbReference type="GO" id="GO:0016020">
    <property type="term" value="C:membrane"/>
    <property type="evidence" value="ECO:0007669"/>
    <property type="project" value="UniProtKB-SubCell"/>
</dbReference>
<dbReference type="GO" id="GO:0016874">
    <property type="term" value="F:ligase activity"/>
    <property type="evidence" value="ECO:0007669"/>
    <property type="project" value="UniProtKB-KW"/>
</dbReference>
<feature type="transmembrane region" description="Helical" evidence="6">
    <location>
        <begin position="252"/>
        <end position="274"/>
    </location>
</feature>
<reference evidence="8" key="2">
    <citation type="submission" date="2021-04" db="EMBL/GenBank/DDBJ databases">
        <authorList>
            <person name="Gilroy R."/>
        </authorList>
    </citation>
    <scope>NUCLEOTIDE SEQUENCE</scope>
    <source>
        <strain evidence="8">ChiW19-6364</strain>
    </source>
</reference>
<evidence type="ECO:0000256" key="5">
    <source>
        <dbReference type="SAM" id="MobiDB-lite"/>
    </source>
</evidence>
<dbReference type="PANTHER" id="PTHR37422">
    <property type="entry name" value="TEICHURONIC ACID BIOSYNTHESIS PROTEIN TUAE"/>
    <property type="match status" value="1"/>
</dbReference>
<dbReference type="Pfam" id="PF04932">
    <property type="entry name" value="Wzy_C"/>
    <property type="match status" value="1"/>
</dbReference>
<keyword evidence="8" id="KW-0436">Ligase</keyword>
<dbReference type="InterPro" id="IPR007016">
    <property type="entry name" value="O-antigen_ligase-rel_domated"/>
</dbReference>
<evidence type="ECO:0000313" key="8">
    <source>
        <dbReference type="EMBL" id="HJD39331.1"/>
    </source>
</evidence>
<evidence type="ECO:0000313" key="9">
    <source>
        <dbReference type="Proteomes" id="UP000823850"/>
    </source>
</evidence>
<evidence type="ECO:0000256" key="6">
    <source>
        <dbReference type="SAM" id="Phobius"/>
    </source>
</evidence>
<dbReference type="Proteomes" id="UP000823850">
    <property type="component" value="Unassembled WGS sequence"/>
</dbReference>
<evidence type="ECO:0000259" key="7">
    <source>
        <dbReference type="Pfam" id="PF04932"/>
    </source>
</evidence>
<evidence type="ECO:0000256" key="3">
    <source>
        <dbReference type="ARBA" id="ARBA00022989"/>
    </source>
</evidence>
<dbReference type="AlphaFoldDB" id="A0A9D2U343"/>
<feature type="transmembrane region" description="Helical" evidence="6">
    <location>
        <begin position="206"/>
        <end position="221"/>
    </location>
</feature>
<protein>
    <submittedName>
        <fullName evidence="8">O-antigen ligase family protein</fullName>
    </submittedName>
</protein>
<feature type="compositionally biased region" description="Low complexity" evidence="5">
    <location>
        <begin position="317"/>
        <end position="330"/>
    </location>
</feature>
<dbReference type="EMBL" id="DWUX01000087">
    <property type="protein sequence ID" value="HJD39331.1"/>
    <property type="molecule type" value="Genomic_DNA"/>
</dbReference>
<feature type="transmembrane region" description="Helical" evidence="6">
    <location>
        <begin position="181"/>
        <end position="199"/>
    </location>
</feature>
<proteinExistence type="predicted"/>